<dbReference type="AlphaFoldDB" id="A0AAV5TUV9"/>
<comment type="caution">
    <text evidence="1">The sequence shown here is derived from an EMBL/GenBank/DDBJ whole genome shotgun (WGS) entry which is preliminary data.</text>
</comment>
<accession>A0AAV5TUV9</accession>
<organism evidence="1 2">
    <name type="scientific">Pristionchus entomophagus</name>
    <dbReference type="NCBI Taxonomy" id="358040"/>
    <lineage>
        <taxon>Eukaryota</taxon>
        <taxon>Metazoa</taxon>
        <taxon>Ecdysozoa</taxon>
        <taxon>Nematoda</taxon>
        <taxon>Chromadorea</taxon>
        <taxon>Rhabditida</taxon>
        <taxon>Rhabditina</taxon>
        <taxon>Diplogasteromorpha</taxon>
        <taxon>Diplogasteroidea</taxon>
        <taxon>Neodiplogasteridae</taxon>
        <taxon>Pristionchus</taxon>
    </lineage>
</organism>
<name>A0AAV5TUV9_9BILA</name>
<dbReference type="Proteomes" id="UP001432027">
    <property type="component" value="Unassembled WGS sequence"/>
</dbReference>
<feature type="non-terminal residue" evidence="1">
    <location>
        <position position="1"/>
    </location>
</feature>
<sequence length="270" mass="31153">LFNGISFEVFEFRLSGFAFTFPLFEIPSMGTEKVTEGKQVIEDEFLLKFADKLKAVKLLFQVDTRAQLRIALNITVKFPASMFGMDLGFHPEIEQFQLFPPLDELKITSTARNRIGFGDNYDNTPKIFSNLLFMLLGKHKNVNVDNVQLTSDEWLNVLKIMSVDNSDRTVQLGVTRSTIARWMTDCKITQACKAHQIVGDFTNLQASSALLELRYRKCWISIQRFAWKESELPALVELTNFEKPTAEMLDEFDDEMMCRMMMSDDVYDIF</sequence>
<gene>
    <name evidence="1" type="ORF">PENTCL1PPCAC_20453</name>
</gene>
<dbReference type="EMBL" id="BTSX01000005">
    <property type="protein sequence ID" value="GMS98278.1"/>
    <property type="molecule type" value="Genomic_DNA"/>
</dbReference>
<protein>
    <submittedName>
        <fullName evidence="1">Uncharacterized protein</fullName>
    </submittedName>
</protein>
<evidence type="ECO:0000313" key="1">
    <source>
        <dbReference type="EMBL" id="GMS98278.1"/>
    </source>
</evidence>
<reference evidence="1" key="1">
    <citation type="submission" date="2023-10" db="EMBL/GenBank/DDBJ databases">
        <title>Genome assembly of Pristionchus species.</title>
        <authorList>
            <person name="Yoshida K."/>
            <person name="Sommer R.J."/>
        </authorList>
    </citation>
    <scope>NUCLEOTIDE SEQUENCE</scope>
    <source>
        <strain evidence="1">RS0144</strain>
    </source>
</reference>
<proteinExistence type="predicted"/>
<keyword evidence="2" id="KW-1185">Reference proteome</keyword>
<evidence type="ECO:0000313" key="2">
    <source>
        <dbReference type="Proteomes" id="UP001432027"/>
    </source>
</evidence>